<evidence type="ECO:0000256" key="7">
    <source>
        <dbReference type="SAM" id="MobiDB-lite"/>
    </source>
</evidence>
<evidence type="ECO:0000256" key="2">
    <source>
        <dbReference type="ARBA" id="ARBA00004569"/>
    </source>
</evidence>
<feature type="non-terminal residue" evidence="9">
    <location>
        <position position="89"/>
    </location>
</feature>
<dbReference type="VEuPathDB" id="FungiDB:SCHCODRAFT_02618375"/>
<evidence type="ECO:0000313" key="10">
    <source>
        <dbReference type="Proteomes" id="UP000007431"/>
    </source>
</evidence>
<dbReference type="Proteomes" id="UP000007431">
    <property type="component" value="Unassembled WGS sequence"/>
</dbReference>
<dbReference type="PANTHER" id="PTHR46811:SF1">
    <property type="entry name" value="COILED-COIL-HELIX-COILED-COIL-HELIX DOMAIN-CONTAINING PROTEIN 7"/>
    <property type="match status" value="1"/>
</dbReference>
<dbReference type="PROSITE" id="PS51808">
    <property type="entry name" value="CHCH"/>
    <property type="match status" value="1"/>
</dbReference>
<evidence type="ECO:0000256" key="1">
    <source>
        <dbReference type="ARBA" id="ARBA00003875"/>
    </source>
</evidence>
<dbReference type="OMA" id="GGDRDMC"/>
<dbReference type="EMBL" id="GL377305">
    <property type="protein sequence ID" value="EFI98357.1"/>
    <property type="molecule type" value="Genomic_DNA"/>
</dbReference>
<evidence type="ECO:0000256" key="3">
    <source>
        <dbReference type="ARBA" id="ARBA00023128"/>
    </source>
</evidence>
<dbReference type="GO" id="GO:0033108">
    <property type="term" value="P:mitochondrial respiratory chain complex assembly"/>
    <property type="evidence" value="ECO:0007669"/>
    <property type="project" value="TreeGrafter"/>
</dbReference>
<evidence type="ECO:0000259" key="8">
    <source>
        <dbReference type="Pfam" id="PF06747"/>
    </source>
</evidence>
<sequence>MADSVPKDRPFEPVTDPRMNATPLDYKEQFQGAMTSHPCKAAQKASLKCLDRNNYERMPCQGYFEAYRECKKAWVEQRKADRRAGTYKD</sequence>
<dbReference type="HOGENOM" id="CLU_157422_2_0_1"/>
<protein>
    <recommendedName>
        <fullName evidence="6">Cytochrome c oxidase-assembly factor COX23, mitochondrial</fullName>
    </recommendedName>
</protein>
<evidence type="ECO:0000256" key="4">
    <source>
        <dbReference type="ARBA" id="ARBA00023157"/>
    </source>
</evidence>
<gene>
    <name evidence="9" type="ORF">SCHCODRAFT_107919</name>
</gene>
<comment type="similarity">
    <text evidence="5">Belongs to the COX23 family.</text>
</comment>
<organism evidence="10">
    <name type="scientific">Schizophyllum commune (strain H4-8 / FGSC 9210)</name>
    <name type="common">Split gill fungus</name>
    <dbReference type="NCBI Taxonomy" id="578458"/>
    <lineage>
        <taxon>Eukaryota</taxon>
        <taxon>Fungi</taxon>
        <taxon>Dikarya</taxon>
        <taxon>Basidiomycota</taxon>
        <taxon>Agaricomycotina</taxon>
        <taxon>Agaricomycetes</taxon>
        <taxon>Agaricomycetidae</taxon>
        <taxon>Agaricales</taxon>
        <taxon>Schizophyllaceae</taxon>
        <taxon>Schizophyllum</taxon>
    </lineage>
</organism>
<name>D8Q0H6_SCHCM</name>
<dbReference type="Pfam" id="PF06747">
    <property type="entry name" value="CHCH"/>
    <property type="match status" value="1"/>
</dbReference>
<feature type="domain" description="CHCH" evidence="8">
    <location>
        <begin position="39"/>
        <end position="72"/>
    </location>
</feature>
<dbReference type="InterPro" id="IPR010625">
    <property type="entry name" value="CHCH"/>
</dbReference>
<dbReference type="InParanoid" id="D8Q0H6"/>
<evidence type="ECO:0000256" key="6">
    <source>
        <dbReference type="ARBA" id="ARBA00041104"/>
    </source>
</evidence>
<dbReference type="InterPro" id="IPR051040">
    <property type="entry name" value="COX23"/>
</dbReference>
<dbReference type="eggNOG" id="KOG4618">
    <property type="taxonomic scope" value="Eukaryota"/>
</dbReference>
<reference evidence="9 10" key="1">
    <citation type="journal article" date="2010" name="Nat. Biotechnol.">
        <title>Genome sequence of the model mushroom Schizophyllum commune.</title>
        <authorList>
            <person name="Ohm R.A."/>
            <person name="de Jong J.F."/>
            <person name="Lugones L.G."/>
            <person name="Aerts A."/>
            <person name="Kothe E."/>
            <person name="Stajich J.E."/>
            <person name="de Vries R.P."/>
            <person name="Record E."/>
            <person name="Levasseur A."/>
            <person name="Baker S.E."/>
            <person name="Bartholomew K.A."/>
            <person name="Coutinho P.M."/>
            <person name="Erdmann S."/>
            <person name="Fowler T.J."/>
            <person name="Gathman A.C."/>
            <person name="Lombard V."/>
            <person name="Henrissat B."/>
            <person name="Knabe N."/>
            <person name="Kuees U."/>
            <person name="Lilly W.W."/>
            <person name="Lindquist E."/>
            <person name="Lucas S."/>
            <person name="Magnuson J.K."/>
            <person name="Piumi F."/>
            <person name="Raudaskoski M."/>
            <person name="Salamov A."/>
            <person name="Schmutz J."/>
            <person name="Schwarze F.W.M.R."/>
            <person name="vanKuyk P.A."/>
            <person name="Horton J.S."/>
            <person name="Grigoriev I.V."/>
            <person name="Woesten H.A.B."/>
        </authorList>
    </citation>
    <scope>NUCLEOTIDE SEQUENCE [LARGE SCALE GENOMIC DNA]</scope>
    <source>
        <strain evidence="10">H4-8 / FGSC 9210</strain>
    </source>
</reference>
<feature type="region of interest" description="Disordered" evidence="7">
    <location>
        <begin position="1"/>
        <end position="21"/>
    </location>
</feature>
<dbReference type="Gene3D" id="1.10.287.1130">
    <property type="entry name" value="CytochromE C oxidase copper chaperone"/>
    <property type="match status" value="1"/>
</dbReference>
<proteinExistence type="inferred from homology"/>
<evidence type="ECO:0000256" key="5">
    <source>
        <dbReference type="ARBA" id="ARBA00038264"/>
    </source>
</evidence>
<keyword evidence="4" id="KW-1015">Disulfide bond</keyword>
<keyword evidence="3" id="KW-0496">Mitochondrion</keyword>
<comment type="subcellular location">
    <subcellularLocation>
        <location evidence="2">Mitochondrion intermembrane space</location>
    </subcellularLocation>
</comment>
<evidence type="ECO:0000313" key="9">
    <source>
        <dbReference type="EMBL" id="EFI98357.1"/>
    </source>
</evidence>
<dbReference type="SUPFAM" id="SSF47072">
    <property type="entry name" value="Cysteine alpha-hairpin motif"/>
    <property type="match status" value="1"/>
</dbReference>
<dbReference type="GO" id="GO:0005758">
    <property type="term" value="C:mitochondrial intermembrane space"/>
    <property type="evidence" value="ECO:0007669"/>
    <property type="project" value="UniProtKB-SubCell"/>
</dbReference>
<accession>D8Q0H6</accession>
<feature type="compositionally biased region" description="Basic and acidic residues" evidence="7">
    <location>
        <begin position="1"/>
        <end position="11"/>
    </location>
</feature>
<dbReference type="PANTHER" id="PTHR46811">
    <property type="entry name" value="COILED-COIL-HELIX-COILED-COIL-HELIX DOMAIN-CONTAINING PROTEIN 7"/>
    <property type="match status" value="1"/>
</dbReference>
<dbReference type="STRING" id="578458.D8Q0H6"/>
<comment type="function">
    <text evidence="1">Required for the assembly of cytochrome c oxidase.</text>
</comment>
<dbReference type="AlphaFoldDB" id="D8Q0H6"/>
<keyword evidence="10" id="KW-1185">Reference proteome</keyword>
<dbReference type="InterPro" id="IPR009069">
    <property type="entry name" value="Cys_alpha_HP_mot_SF"/>
</dbReference>